<name>A0ABV0TGA7_9TELE</name>
<evidence type="ECO:0000313" key="1">
    <source>
        <dbReference type="EMBL" id="MEQ2231933.1"/>
    </source>
</evidence>
<evidence type="ECO:0000313" key="2">
    <source>
        <dbReference type="Proteomes" id="UP001482620"/>
    </source>
</evidence>
<accession>A0ABV0TGA7</accession>
<gene>
    <name evidence="1" type="ORF">ILYODFUR_005769</name>
</gene>
<organism evidence="1 2">
    <name type="scientific">Ilyodon furcidens</name>
    <name type="common">goldbreast splitfin</name>
    <dbReference type="NCBI Taxonomy" id="33524"/>
    <lineage>
        <taxon>Eukaryota</taxon>
        <taxon>Metazoa</taxon>
        <taxon>Chordata</taxon>
        <taxon>Craniata</taxon>
        <taxon>Vertebrata</taxon>
        <taxon>Euteleostomi</taxon>
        <taxon>Actinopterygii</taxon>
        <taxon>Neopterygii</taxon>
        <taxon>Teleostei</taxon>
        <taxon>Neoteleostei</taxon>
        <taxon>Acanthomorphata</taxon>
        <taxon>Ovalentaria</taxon>
        <taxon>Atherinomorphae</taxon>
        <taxon>Cyprinodontiformes</taxon>
        <taxon>Goodeidae</taxon>
        <taxon>Ilyodon</taxon>
    </lineage>
</organism>
<sequence>MVQKHWCLEATESSSNNRGSEDCYFTELQTNNIGTNMSEILLKKLATGALSVSGSHSAKLQHFDVHLFFKAI</sequence>
<dbReference type="EMBL" id="JAHRIQ010035098">
    <property type="protein sequence ID" value="MEQ2231933.1"/>
    <property type="molecule type" value="Genomic_DNA"/>
</dbReference>
<proteinExistence type="predicted"/>
<protein>
    <submittedName>
        <fullName evidence="1">Uncharacterized protein</fullName>
    </submittedName>
</protein>
<reference evidence="1 2" key="1">
    <citation type="submission" date="2021-06" db="EMBL/GenBank/DDBJ databases">
        <authorList>
            <person name="Palmer J.M."/>
        </authorList>
    </citation>
    <scope>NUCLEOTIDE SEQUENCE [LARGE SCALE GENOMIC DNA]</scope>
    <source>
        <strain evidence="2">if_2019</strain>
        <tissue evidence="1">Muscle</tissue>
    </source>
</reference>
<dbReference type="Proteomes" id="UP001482620">
    <property type="component" value="Unassembled WGS sequence"/>
</dbReference>
<keyword evidence="2" id="KW-1185">Reference proteome</keyword>
<comment type="caution">
    <text evidence="1">The sequence shown here is derived from an EMBL/GenBank/DDBJ whole genome shotgun (WGS) entry which is preliminary data.</text>
</comment>